<dbReference type="EMBL" id="LT629690">
    <property type="protein sequence ID" value="SDF63289.1"/>
    <property type="molecule type" value="Genomic_DNA"/>
</dbReference>
<sequence length="572" mass="61421">MPYTTAGLPNSGQTQYFIFEYDDSLSSARGVDLATEMMKTSDADLSLLAAWFSGRQLDMSPPIHVSINAVALDAMGNPIGDIGSDWMGGFLVPLQLTITFGELAMMSGTPIMFARYLLISSVSEMYMRAFGTYGSTTPWFALTNAGNKGDALSRFLGEQFMLREYPGISALPSLTMGVLTCTNFWLNSARNNFLEENDEDVNPMHPGVAGATLFLMYLHDQLGYSIEDIVNAGAGHLSNVYENLSHDSWTNAWPKFSALVNGHYPTTPGTSGDSSPYFPPLDTVFPVPDLAFFSAPSVATWLATSPVPVVIAVDHPAIFPLPLVITSSDATIIPGFVLTIGTGMTSGSAPLVVLPQAANFMTKKVTLTVSYAGRTLTRDVTVLELGATTFGPLDIEVDPSGSLCSPMLIANTGQTFVITNLNVFPDQRGLKFAWSVTGATPAATNTETLTIAALPPVGTSVTIKVTVTNPQGLSAAGTYKFQTVSQPTGIKAIENELRCRLSNFRNGNLSIPPWIPIERGGEIQERLEGLERQVQAASKSIVVISRLIKQMQTLNAEHIDRGPQVSGKQLPE</sequence>
<evidence type="ECO:0000313" key="2">
    <source>
        <dbReference type="Proteomes" id="UP000182427"/>
    </source>
</evidence>
<dbReference type="AlphaFoldDB" id="A0A1G7MQ97"/>
<protein>
    <submittedName>
        <fullName evidence="1">Uncharacterized protein</fullName>
    </submittedName>
</protein>
<reference evidence="1 2" key="1">
    <citation type="submission" date="2016-10" db="EMBL/GenBank/DDBJ databases">
        <authorList>
            <person name="de Groot N.N."/>
        </authorList>
    </citation>
    <scope>NUCLEOTIDE SEQUENCE [LARGE SCALE GENOMIC DNA]</scope>
    <source>
        <strain evidence="1 2">GAS232</strain>
    </source>
</reference>
<evidence type="ECO:0000313" key="1">
    <source>
        <dbReference type="EMBL" id="SDF63289.1"/>
    </source>
</evidence>
<organism evidence="1 2">
    <name type="scientific">Terriglobus roseus</name>
    <dbReference type="NCBI Taxonomy" id="392734"/>
    <lineage>
        <taxon>Bacteria</taxon>
        <taxon>Pseudomonadati</taxon>
        <taxon>Acidobacteriota</taxon>
        <taxon>Terriglobia</taxon>
        <taxon>Terriglobales</taxon>
        <taxon>Acidobacteriaceae</taxon>
        <taxon>Terriglobus</taxon>
    </lineage>
</organism>
<dbReference type="OrthoDB" id="5937513at2"/>
<dbReference type="RefSeq" id="WP_156785138.1">
    <property type="nucleotide sequence ID" value="NZ_LT629690.1"/>
</dbReference>
<accession>A0A1G7MQ97</accession>
<name>A0A1G7MQ97_9BACT</name>
<proteinExistence type="predicted"/>
<gene>
    <name evidence="1" type="ORF">SAMN05444167_2859</name>
</gene>
<keyword evidence="2" id="KW-1185">Reference proteome</keyword>
<dbReference type="Proteomes" id="UP000182427">
    <property type="component" value="Chromosome I"/>
</dbReference>